<dbReference type="InterPro" id="IPR025428">
    <property type="entry name" value="Spore_YhaL"/>
</dbReference>
<evidence type="ECO:0000256" key="1">
    <source>
        <dbReference type="SAM" id="Phobius"/>
    </source>
</evidence>
<evidence type="ECO:0000313" key="2">
    <source>
        <dbReference type="EMBL" id="KPH79284.1"/>
    </source>
</evidence>
<keyword evidence="1" id="KW-1133">Transmembrane helix</keyword>
<dbReference type="Pfam" id="PF14147">
    <property type="entry name" value="Spore_YhaL"/>
    <property type="match status" value="1"/>
</dbReference>
<reference evidence="2 3" key="1">
    <citation type="submission" date="2015-07" db="EMBL/GenBank/DDBJ databases">
        <title>High-quality draft genome sequence of Oceanobacillus caeni HM6, a bacillus isolated from a human feces.</title>
        <authorList>
            <person name="Kumar J."/>
            <person name="Verma M.K."/>
            <person name="Pandey R."/>
            <person name="Bhambi M."/>
            <person name="Chauhan N."/>
        </authorList>
    </citation>
    <scope>NUCLEOTIDE SEQUENCE [LARGE SCALE GENOMIC DNA]</scope>
    <source>
        <strain evidence="2 3">HM6</strain>
    </source>
</reference>
<dbReference type="EMBL" id="LGTK01000001">
    <property type="protein sequence ID" value="KPH79284.1"/>
    <property type="molecule type" value="Genomic_DNA"/>
</dbReference>
<keyword evidence="1" id="KW-0812">Transmembrane</keyword>
<keyword evidence="3" id="KW-1185">Reference proteome</keyword>
<dbReference type="Proteomes" id="UP000037854">
    <property type="component" value="Unassembled WGS sequence"/>
</dbReference>
<gene>
    <name evidence="2" type="ORF">AFL42_00400</name>
</gene>
<name>A0ABR5MNV6_9BACI</name>
<organism evidence="2 3">
    <name type="scientific">Oceanobacillus caeni</name>
    <dbReference type="NCBI Taxonomy" id="405946"/>
    <lineage>
        <taxon>Bacteria</taxon>
        <taxon>Bacillati</taxon>
        <taxon>Bacillota</taxon>
        <taxon>Bacilli</taxon>
        <taxon>Bacillales</taxon>
        <taxon>Bacillaceae</taxon>
        <taxon>Oceanobacillus</taxon>
    </lineage>
</organism>
<feature type="transmembrane region" description="Helical" evidence="1">
    <location>
        <begin position="6"/>
        <end position="23"/>
    </location>
</feature>
<sequence>MLGVPWWVLAVILLIFFSGYMAFRAMVAERKLEQQNAEREGKIFIERMIKEKEQREKDRQQTS</sequence>
<protein>
    <submittedName>
        <fullName evidence="2">SigE-dependent sporulation protein</fullName>
    </submittedName>
</protein>
<comment type="caution">
    <text evidence="2">The sequence shown here is derived from an EMBL/GenBank/DDBJ whole genome shotgun (WGS) entry which is preliminary data.</text>
</comment>
<evidence type="ECO:0000313" key="3">
    <source>
        <dbReference type="Proteomes" id="UP000037854"/>
    </source>
</evidence>
<keyword evidence="1" id="KW-0472">Membrane</keyword>
<accession>A0ABR5MNV6</accession>
<proteinExistence type="predicted"/>